<dbReference type="STRING" id="671143.DAMO_1493"/>
<dbReference type="Proteomes" id="UP000006898">
    <property type="component" value="Chromosome"/>
</dbReference>
<dbReference type="InterPro" id="IPR038573">
    <property type="entry name" value="BrnT_sf"/>
</dbReference>
<protein>
    <recommendedName>
        <fullName evidence="3">BrnT family toxin</fullName>
    </recommendedName>
</protein>
<dbReference type="Gene3D" id="3.10.450.530">
    <property type="entry name" value="Ribonuclease toxin, BrnT, of type II toxin-antitoxin system"/>
    <property type="match status" value="1"/>
</dbReference>
<evidence type="ECO:0008006" key="3">
    <source>
        <dbReference type="Google" id="ProtNLM"/>
    </source>
</evidence>
<dbReference type="HOGENOM" id="CLU_149290_1_0_0"/>
<dbReference type="AlphaFoldDB" id="D5MFM2"/>
<name>D5MFM2_METO1</name>
<organism evidence="1 2">
    <name type="scientific">Methylomirabilis oxygeniifera</name>
    <dbReference type="NCBI Taxonomy" id="671143"/>
    <lineage>
        <taxon>Bacteria</taxon>
        <taxon>Candidatus Methylomirabilota</taxon>
        <taxon>Candidatus Methylomirabilia</taxon>
        <taxon>Candidatus Methylomirabilales</taxon>
        <taxon>Candidatus Methylomirabilaceae</taxon>
        <taxon>Candidatus Methylomirabilis</taxon>
    </lineage>
</organism>
<accession>D5MFM2</accession>
<sequence>MIEFEWDPSKARTNLRRHHVAFREAATVFRDSLAITIFDPHHSQEEDRYITIGASAGGRILMVAHTDRGPPASLLREN</sequence>
<dbReference type="InterPro" id="IPR007460">
    <property type="entry name" value="BrnT_toxin"/>
</dbReference>
<gene>
    <name evidence="1" type="ORF">DAMO_1493</name>
</gene>
<dbReference type="EMBL" id="FP565575">
    <property type="protein sequence ID" value="CBE68553.1"/>
    <property type="molecule type" value="Genomic_DNA"/>
</dbReference>
<dbReference type="eggNOG" id="COG2929">
    <property type="taxonomic scope" value="Bacteria"/>
</dbReference>
<evidence type="ECO:0000313" key="2">
    <source>
        <dbReference type="Proteomes" id="UP000006898"/>
    </source>
</evidence>
<dbReference type="KEGG" id="mox:DAMO_1493"/>
<dbReference type="Pfam" id="PF04365">
    <property type="entry name" value="BrnT_toxin"/>
    <property type="match status" value="1"/>
</dbReference>
<proteinExistence type="predicted"/>
<reference evidence="1 2" key="1">
    <citation type="journal article" date="2010" name="Nature">
        <title>Nitrite-driven anaerobic methane oxidation by oxygenic bacteria.</title>
        <authorList>
            <person name="Ettwig K.F."/>
            <person name="Butler M.K."/>
            <person name="Le Paslier D."/>
            <person name="Pelletier E."/>
            <person name="Mangenot S."/>
            <person name="Kuypers M.M.M."/>
            <person name="Schreiber F."/>
            <person name="Dutilh B.E."/>
            <person name="Zedelius J."/>
            <person name="de Beer D."/>
            <person name="Gloerich J."/>
            <person name="Wessels H.J.C.T."/>
            <person name="van Allen T."/>
            <person name="Luesken F."/>
            <person name="Wu M."/>
            <person name="van de Pas-Schoonen K.T."/>
            <person name="Op den Camp H.J.M."/>
            <person name="Janssen-Megens E.M."/>
            <person name="Francoijs K-J."/>
            <person name="Stunnenberg H."/>
            <person name="Weissenbach J."/>
            <person name="Jetten M.S.M."/>
            <person name="Strous M."/>
        </authorList>
    </citation>
    <scope>NUCLEOTIDE SEQUENCE [LARGE SCALE GENOMIC DNA]</scope>
</reference>
<evidence type="ECO:0000313" key="1">
    <source>
        <dbReference type="EMBL" id="CBE68553.1"/>
    </source>
</evidence>